<protein>
    <recommendedName>
        <fullName evidence="2">Copper chaperone PCu(A)C</fullName>
    </recommendedName>
</protein>
<evidence type="ECO:0000313" key="1">
    <source>
        <dbReference type="EMBL" id="OIQ93667.1"/>
    </source>
</evidence>
<dbReference type="Pfam" id="PF04314">
    <property type="entry name" value="PCuAC"/>
    <property type="match status" value="1"/>
</dbReference>
<proteinExistence type="predicted"/>
<dbReference type="InterPro" id="IPR036182">
    <property type="entry name" value="PCuAC_sf"/>
</dbReference>
<comment type="caution">
    <text evidence="1">The sequence shown here is derived from an EMBL/GenBank/DDBJ whole genome shotgun (WGS) entry which is preliminary data.</text>
</comment>
<dbReference type="InterPro" id="IPR058248">
    <property type="entry name" value="Lxx211020-like"/>
</dbReference>
<dbReference type="EMBL" id="MLJW01000202">
    <property type="protein sequence ID" value="OIQ93667.1"/>
    <property type="molecule type" value="Genomic_DNA"/>
</dbReference>
<dbReference type="PANTHER" id="PTHR36302">
    <property type="entry name" value="BLR7088 PROTEIN"/>
    <property type="match status" value="1"/>
</dbReference>
<reference evidence="1" key="1">
    <citation type="submission" date="2016-10" db="EMBL/GenBank/DDBJ databases">
        <title>Sequence of Gallionella enrichment culture.</title>
        <authorList>
            <person name="Poehlein A."/>
            <person name="Muehling M."/>
            <person name="Daniel R."/>
        </authorList>
    </citation>
    <scope>NUCLEOTIDE SEQUENCE</scope>
</reference>
<dbReference type="AlphaFoldDB" id="A0A1J5RW29"/>
<dbReference type="Gene3D" id="2.60.40.1890">
    <property type="entry name" value="PCu(A)C copper chaperone"/>
    <property type="match status" value="1"/>
</dbReference>
<gene>
    <name evidence="1" type="ORF">GALL_243480</name>
</gene>
<accession>A0A1J5RW29</accession>
<dbReference type="InterPro" id="IPR007410">
    <property type="entry name" value="LpqE-like"/>
</dbReference>
<name>A0A1J5RW29_9ZZZZ</name>
<sequence>MSKLHRFLLAAACLFALPVLAQAAPASLSITHPWSRATTMAGGNGVVFLTIVNAGAEADALVAAASPVARMVSLHRTVMKDKIMEMRPAKEVAVPARGSAVLKPGATHIMLMGLKAPLRQGQTLPLTLTFRKAGKIEVQVPVLSAGSDGRE</sequence>
<evidence type="ECO:0008006" key="2">
    <source>
        <dbReference type="Google" id="ProtNLM"/>
    </source>
</evidence>
<dbReference type="PANTHER" id="PTHR36302:SF1">
    <property type="entry name" value="COPPER CHAPERONE PCU(A)C"/>
    <property type="match status" value="1"/>
</dbReference>
<dbReference type="SUPFAM" id="SSF110087">
    <property type="entry name" value="DR1885-like metal-binding protein"/>
    <property type="match status" value="1"/>
</dbReference>
<organism evidence="1">
    <name type="scientific">mine drainage metagenome</name>
    <dbReference type="NCBI Taxonomy" id="410659"/>
    <lineage>
        <taxon>unclassified sequences</taxon>
        <taxon>metagenomes</taxon>
        <taxon>ecological metagenomes</taxon>
    </lineage>
</organism>